<dbReference type="GO" id="GO:0006567">
    <property type="term" value="P:L-threonine catabolic process"/>
    <property type="evidence" value="ECO:0007669"/>
    <property type="project" value="TreeGrafter"/>
</dbReference>
<evidence type="ECO:0000256" key="7">
    <source>
        <dbReference type="ARBA" id="ARBA00060555"/>
    </source>
</evidence>
<evidence type="ECO:0000256" key="4">
    <source>
        <dbReference type="ARBA" id="ARBA00023239"/>
    </source>
</evidence>
<comment type="catalytic activity">
    <reaction evidence="6">
        <text>L-allo-threonine = acetaldehyde + glycine</text>
        <dbReference type="Rhea" id="RHEA:26209"/>
        <dbReference type="ChEBI" id="CHEBI:15343"/>
        <dbReference type="ChEBI" id="CHEBI:57305"/>
        <dbReference type="ChEBI" id="CHEBI:58585"/>
        <dbReference type="EC" id="4.1.2.48"/>
    </reaction>
</comment>
<comment type="catalytic activity">
    <reaction evidence="5">
        <text>L-threonine = acetaldehyde + glycine</text>
        <dbReference type="Rhea" id="RHEA:19625"/>
        <dbReference type="ChEBI" id="CHEBI:15343"/>
        <dbReference type="ChEBI" id="CHEBI:57305"/>
        <dbReference type="ChEBI" id="CHEBI:57926"/>
        <dbReference type="EC" id="4.1.2.48"/>
    </reaction>
</comment>
<comment type="caution">
    <text evidence="11">The sequence shown here is derived from an EMBL/GenBank/DDBJ whole genome shotgun (WGS) entry which is preliminary data.</text>
</comment>
<dbReference type="EC" id="4.1.2.48" evidence="8"/>
<dbReference type="InterPro" id="IPR023603">
    <property type="entry name" value="Low_specificity_L-TA-like"/>
</dbReference>
<evidence type="ECO:0000313" key="12">
    <source>
        <dbReference type="Proteomes" id="UP000029867"/>
    </source>
</evidence>
<accession>A0A099P0G5</accession>
<dbReference type="NCBIfam" id="NF041359">
    <property type="entry name" value="GntG_guanitoxin"/>
    <property type="match status" value="1"/>
</dbReference>
<dbReference type="GO" id="GO:0006545">
    <property type="term" value="P:glycine biosynthetic process"/>
    <property type="evidence" value="ECO:0007669"/>
    <property type="project" value="TreeGrafter"/>
</dbReference>
<organism evidence="11 12">
    <name type="scientific">Pichia kudriavzevii</name>
    <name type="common">Yeast</name>
    <name type="synonym">Issatchenkia orientalis</name>
    <dbReference type="NCBI Taxonomy" id="4909"/>
    <lineage>
        <taxon>Eukaryota</taxon>
        <taxon>Fungi</taxon>
        <taxon>Dikarya</taxon>
        <taxon>Ascomycota</taxon>
        <taxon>Saccharomycotina</taxon>
        <taxon>Pichiomycetes</taxon>
        <taxon>Pichiales</taxon>
        <taxon>Pichiaceae</taxon>
        <taxon>Pichia</taxon>
    </lineage>
</organism>
<dbReference type="InterPro" id="IPR015421">
    <property type="entry name" value="PyrdxlP-dep_Trfase_major"/>
</dbReference>
<evidence type="ECO:0000256" key="1">
    <source>
        <dbReference type="ARBA" id="ARBA00001933"/>
    </source>
</evidence>
<dbReference type="HOGENOM" id="CLU_029381_1_0_1"/>
<protein>
    <recommendedName>
        <fullName evidence="8">low-specificity L-threonine aldolase</fullName>
        <ecNumber evidence="8">4.1.2.48</ecNumber>
    </recommendedName>
</protein>
<dbReference type="Pfam" id="PF01212">
    <property type="entry name" value="Beta_elim_lyase"/>
    <property type="match status" value="1"/>
</dbReference>
<dbReference type="eggNOG" id="KOG1368">
    <property type="taxonomic scope" value="Eukaryota"/>
</dbReference>
<dbReference type="PANTHER" id="PTHR48097:SF9">
    <property type="entry name" value="L-THREONINE ALDOLASE"/>
    <property type="match status" value="1"/>
</dbReference>
<evidence type="ECO:0000256" key="2">
    <source>
        <dbReference type="ARBA" id="ARBA00006966"/>
    </source>
</evidence>
<dbReference type="GO" id="GO:0008732">
    <property type="term" value="F:L-allo-threonine aldolase activity"/>
    <property type="evidence" value="ECO:0007669"/>
    <property type="project" value="TreeGrafter"/>
</dbReference>
<dbReference type="Proteomes" id="UP000029867">
    <property type="component" value="Unassembled WGS sequence"/>
</dbReference>
<evidence type="ECO:0000256" key="9">
    <source>
        <dbReference type="PIRSR" id="PIRSR017617-1"/>
    </source>
</evidence>
<dbReference type="SUPFAM" id="SSF53383">
    <property type="entry name" value="PLP-dependent transferases"/>
    <property type="match status" value="1"/>
</dbReference>
<dbReference type="Gene3D" id="3.40.640.10">
    <property type="entry name" value="Type I PLP-dependent aspartate aminotransferase-like (Major domain)"/>
    <property type="match status" value="1"/>
</dbReference>
<dbReference type="PANTHER" id="PTHR48097">
    <property type="entry name" value="L-THREONINE ALDOLASE-RELATED"/>
    <property type="match status" value="1"/>
</dbReference>
<evidence type="ECO:0000313" key="11">
    <source>
        <dbReference type="EMBL" id="KGK37667.1"/>
    </source>
</evidence>
<comment type="similarity">
    <text evidence="2">Belongs to the threonine aldolase family.</text>
</comment>
<evidence type="ECO:0000256" key="3">
    <source>
        <dbReference type="ARBA" id="ARBA00022898"/>
    </source>
</evidence>
<dbReference type="CDD" id="cd06502">
    <property type="entry name" value="TA_like"/>
    <property type="match status" value="1"/>
</dbReference>
<dbReference type="PIRSF" id="PIRSF017617">
    <property type="entry name" value="Thr_aldolase"/>
    <property type="match status" value="1"/>
</dbReference>
<proteinExistence type="inferred from homology"/>
<dbReference type="FunFam" id="3.40.640.10:FF:000030">
    <property type="entry name" value="Low-specificity L-threonine aldolase"/>
    <property type="match status" value="1"/>
</dbReference>
<dbReference type="GO" id="GO:0005829">
    <property type="term" value="C:cytosol"/>
    <property type="evidence" value="ECO:0007669"/>
    <property type="project" value="TreeGrafter"/>
</dbReference>
<dbReference type="InterPro" id="IPR015424">
    <property type="entry name" value="PyrdxlP-dep_Trfase"/>
</dbReference>
<reference evidence="12" key="1">
    <citation type="journal article" date="2014" name="Microb. Cell Fact.">
        <title>Exploiting Issatchenkia orientalis SD108 for succinic acid production.</title>
        <authorList>
            <person name="Xiao H."/>
            <person name="Shao Z."/>
            <person name="Jiang Y."/>
            <person name="Dole S."/>
            <person name="Zhao H."/>
        </authorList>
    </citation>
    <scope>NUCLEOTIDE SEQUENCE [LARGE SCALE GENOMIC DNA]</scope>
    <source>
        <strain evidence="12">SD108</strain>
    </source>
</reference>
<dbReference type="VEuPathDB" id="FungiDB:C5L36_0C00870"/>
<feature type="modified residue" description="N6-(pyridoxal phosphate)lysine" evidence="9">
    <location>
        <position position="210"/>
    </location>
</feature>
<feature type="domain" description="Aromatic amino acid beta-eliminating lyase/threonine aldolase" evidence="10">
    <location>
        <begin position="13"/>
        <end position="297"/>
    </location>
</feature>
<evidence type="ECO:0000256" key="5">
    <source>
        <dbReference type="ARBA" id="ARBA00050410"/>
    </source>
</evidence>
<gene>
    <name evidence="11" type="ORF">JL09_g3212</name>
</gene>
<name>A0A099P0G5_PICKU</name>
<dbReference type="EMBL" id="JQFK01000032">
    <property type="protein sequence ID" value="KGK37667.1"/>
    <property type="molecule type" value="Genomic_DNA"/>
</dbReference>
<evidence type="ECO:0000256" key="6">
    <source>
        <dbReference type="ARBA" id="ARBA00050939"/>
    </source>
</evidence>
<keyword evidence="3" id="KW-0663">Pyridoxal phosphate</keyword>
<sequence length="367" mass="40511">MNTEILLPDNHNEFRSDTFTTPTQSMLESVKMASLGDSVYNEDKDTIALETKVASMMGFDAGVFCVSGTLSNQIALRTHLTQPPHSVLCDYRGHVYVHEAGGLATLSQAMVTAIIPSNGLYLTLEDIIERFIPDDGDVHAAPTKVVSLENTLHGLIYPIEEIKRISHWCREKGIKIHLDGARIWDAHIATGIPLIEYSKFFDSISVCLSKGLGAPVGSVLVGDKSFIQKATHFKKQNGGGIRQAGILTRMASIAIDENLSKMKHAHIKAKEVAQYCEKLGLILEIPTQTNFVFLDTKKNYINSSTITAMGEKYDIKISGFRFAFSFQTSDIAVQNLKHALKDIKEHASSYPYYSRGPVGIYQGNKKA</sequence>
<comment type="pathway">
    <text evidence="7">Amino-acid degradation; L-threonine degradation via aldolase pathway; acetaldehyde and glycine from L-threonine: step 1/1.</text>
</comment>
<comment type="cofactor">
    <cofactor evidence="1">
        <name>pyridoxal 5'-phosphate</name>
        <dbReference type="ChEBI" id="CHEBI:597326"/>
    </cofactor>
</comment>
<evidence type="ECO:0000256" key="8">
    <source>
        <dbReference type="ARBA" id="ARBA00066573"/>
    </source>
</evidence>
<dbReference type="AlphaFoldDB" id="A0A099P0G5"/>
<dbReference type="InterPro" id="IPR001597">
    <property type="entry name" value="ArAA_b-elim_lyase/Thr_aldolase"/>
</dbReference>
<evidence type="ECO:0000259" key="10">
    <source>
        <dbReference type="Pfam" id="PF01212"/>
    </source>
</evidence>
<keyword evidence="4" id="KW-0456">Lyase</keyword>